<keyword evidence="8 11" id="KW-0408">Iron</keyword>
<dbReference type="PANTHER" id="PTHR11921:SF29">
    <property type="entry name" value="SUCCINATE DEHYDROGENASE [UBIQUINONE] IRON-SULFUR SUBUNIT, MITOCHONDRIAL"/>
    <property type="match status" value="1"/>
</dbReference>
<dbReference type="InterPro" id="IPR017896">
    <property type="entry name" value="4Fe4S_Fe-S-bd"/>
</dbReference>
<dbReference type="InterPro" id="IPR036010">
    <property type="entry name" value="2Fe-2S_ferredoxin-like_sf"/>
</dbReference>
<dbReference type="InterPro" id="IPR006058">
    <property type="entry name" value="2Fe2S_fd_BS"/>
</dbReference>
<evidence type="ECO:0000256" key="4">
    <source>
        <dbReference type="ARBA" id="ARBA00022532"/>
    </source>
</evidence>
<dbReference type="InterPro" id="IPR009051">
    <property type="entry name" value="Helical_ferredxn"/>
</dbReference>
<comment type="similarity">
    <text evidence="2 11">Belongs to the succinate dehydrogenase/fumarate reductase iron-sulfur protein family.</text>
</comment>
<dbReference type="GO" id="GO:0008177">
    <property type="term" value="F:succinate dehydrogenase (quinone) activity"/>
    <property type="evidence" value="ECO:0007669"/>
    <property type="project" value="UniProtKB-EC"/>
</dbReference>
<dbReference type="SUPFAM" id="SSF46548">
    <property type="entry name" value="alpha-helical ferredoxin"/>
    <property type="match status" value="1"/>
</dbReference>
<dbReference type="Gene3D" id="3.10.20.30">
    <property type="match status" value="1"/>
</dbReference>
<dbReference type="OrthoDB" id="9804391at2"/>
<dbReference type="PROSITE" id="PS00197">
    <property type="entry name" value="2FE2S_FER_1"/>
    <property type="match status" value="1"/>
</dbReference>
<evidence type="ECO:0000256" key="7">
    <source>
        <dbReference type="ARBA" id="ARBA00023002"/>
    </source>
</evidence>
<feature type="domain" description="4Fe-4S ferredoxin-type" evidence="13">
    <location>
        <begin position="121"/>
        <end position="153"/>
    </location>
</feature>
<keyword evidence="6 11" id="KW-0479">Metal-binding</keyword>
<dbReference type="eggNOG" id="COG0479">
    <property type="taxonomic scope" value="Bacteria"/>
</dbReference>
<keyword evidence="5 11" id="KW-0001">2Fe-2S</keyword>
<dbReference type="GO" id="GO:0046872">
    <property type="term" value="F:metal ion binding"/>
    <property type="evidence" value="ECO:0007669"/>
    <property type="project" value="UniProtKB-KW"/>
</dbReference>
<dbReference type="Proteomes" id="UP000002318">
    <property type="component" value="Chromosome"/>
</dbReference>
<dbReference type="PROSITE" id="PS51379">
    <property type="entry name" value="4FE4S_FER_2"/>
    <property type="match status" value="1"/>
</dbReference>
<evidence type="ECO:0000259" key="13">
    <source>
        <dbReference type="PROSITE" id="PS51379"/>
    </source>
</evidence>
<keyword evidence="15" id="KW-1185">Reference proteome</keyword>
<dbReference type="InterPro" id="IPR004489">
    <property type="entry name" value="Succ_DH/fum_Rdtase_Fe-S"/>
</dbReference>
<sequence length="216" mass="24389">MDISLRIFRGIGPITESRDEEFSDFHFTAKESDTILDLLMKAGLEDASLLFRHSCHHGSCGTCACIIDGTERLACRTPVSEFQATSRIEIRPLNGFPRIKDLVVDMSPLFEKTDETWPYLRRSERDGKRFEDCIECGACMSACPVTEPFQGPAPLAFLHRRLESLDAKAEEERKELLSRAGESDAVPACQEHFACSRVCPQRVAPGRRIRELRNLL</sequence>
<gene>
    <name evidence="14" type="ordered locus">Spirs_4015</name>
</gene>
<dbReference type="RefSeq" id="WP_013256556.1">
    <property type="nucleotide sequence ID" value="NC_014364.1"/>
</dbReference>
<dbReference type="NCBIfam" id="TIGR00384">
    <property type="entry name" value="dhsB"/>
    <property type="match status" value="1"/>
</dbReference>
<dbReference type="SUPFAM" id="SSF54292">
    <property type="entry name" value="2Fe-2S ferredoxin-like"/>
    <property type="match status" value="1"/>
</dbReference>
<dbReference type="Pfam" id="PF13183">
    <property type="entry name" value="Fer4_8"/>
    <property type="match status" value="1"/>
</dbReference>
<dbReference type="Pfam" id="PF13085">
    <property type="entry name" value="Fer2_3"/>
    <property type="match status" value="1"/>
</dbReference>
<dbReference type="KEGG" id="ssm:Spirs_4015"/>
<dbReference type="PROSITE" id="PS00198">
    <property type="entry name" value="4FE4S_FER_1"/>
    <property type="match status" value="1"/>
</dbReference>
<keyword evidence="7" id="KW-0560">Oxidoreductase</keyword>
<dbReference type="PROSITE" id="PS51085">
    <property type="entry name" value="2FE2S_FER_2"/>
    <property type="match status" value="1"/>
</dbReference>
<dbReference type="Gene3D" id="1.10.1060.10">
    <property type="entry name" value="Alpha-helical ferredoxin"/>
    <property type="match status" value="1"/>
</dbReference>
<dbReference type="HOGENOM" id="CLU_044838_3_0_12"/>
<keyword evidence="4" id="KW-0816">Tricarboxylic acid cycle</keyword>
<dbReference type="InterPro" id="IPR050573">
    <property type="entry name" value="SDH/FRD_Iron-Sulfur"/>
</dbReference>
<keyword evidence="9 11" id="KW-0411">Iron-sulfur</keyword>
<evidence type="ECO:0000259" key="12">
    <source>
        <dbReference type="PROSITE" id="PS51085"/>
    </source>
</evidence>
<proteinExistence type="inferred from homology"/>
<dbReference type="PANTHER" id="PTHR11921">
    <property type="entry name" value="SUCCINATE DEHYDROGENASE IRON-SULFUR PROTEIN"/>
    <property type="match status" value="1"/>
</dbReference>
<evidence type="ECO:0000313" key="15">
    <source>
        <dbReference type="Proteomes" id="UP000002318"/>
    </source>
</evidence>
<reference evidence="14 15" key="1">
    <citation type="journal article" date="2010" name="Stand. Genomic Sci.">
        <title>Complete genome sequence of Spirochaeta smaragdinae type strain (SEBR 4228).</title>
        <authorList>
            <person name="Mavromatis K."/>
            <person name="Yasawong M."/>
            <person name="Chertkov O."/>
            <person name="Lapidus A."/>
            <person name="Lucas S."/>
            <person name="Nolan M."/>
            <person name="Del Rio T.G."/>
            <person name="Tice H."/>
            <person name="Cheng J.F."/>
            <person name="Pitluck S."/>
            <person name="Liolios K."/>
            <person name="Ivanova N."/>
            <person name="Tapia R."/>
            <person name="Han C."/>
            <person name="Bruce D."/>
            <person name="Goodwin L."/>
            <person name="Pati A."/>
            <person name="Chen A."/>
            <person name="Palaniappan K."/>
            <person name="Land M."/>
            <person name="Hauser L."/>
            <person name="Chang Y.J."/>
            <person name="Jeffries C.D."/>
            <person name="Detter J.C."/>
            <person name="Rohde M."/>
            <person name="Brambilla E."/>
            <person name="Spring S."/>
            <person name="Goker M."/>
            <person name="Sikorski J."/>
            <person name="Woyke T."/>
            <person name="Bristow J."/>
            <person name="Eisen J.A."/>
            <person name="Markowitz V."/>
            <person name="Hugenholtz P."/>
            <person name="Klenk H.P."/>
            <person name="Kyrpides N.C."/>
        </authorList>
    </citation>
    <scope>NUCLEOTIDE SEQUENCE [LARGE SCALE GENOMIC DNA]</scope>
    <source>
        <strain evidence="15">DSM 11293 / JCM 15392 / SEBR 4228</strain>
    </source>
</reference>
<evidence type="ECO:0000256" key="5">
    <source>
        <dbReference type="ARBA" id="ARBA00022714"/>
    </source>
</evidence>
<evidence type="ECO:0000256" key="9">
    <source>
        <dbReference type="ARBA" id="ARBA00023014"/>
    </source>
</evidence>
<evidence type="ECO:0000256" key="6">
    <source>
        <dbReference type="ARBA" id="ARBA00022723"/>
    </source>
</evidence>
<dbReference type="CDD" id="cd00207">
    <property type="entry name" value="fer2"/>
    <property type="match status" value="1"/>
</dbReference>
<dbReference type="InterPro" id="IPR012675">
    <property type="entry name" value="Beta-grasp_dom_sf"/>
</dbReference>
<dbReference type="InterPro" id="IPR025192">
    <property type="entry name" value="Succ_DH/fum_Rdtase_N"/>
</dbReference>
<evidence type="ECO:0000256" key="10">
    <source>
        <dbReference type="ARBA" id="ARBA00023291"/>
    </source>
</evidence>
<dbReference type="EC" id="1.3.5.1" evidence="11"/>
<organism evidence="14 15">
    <name type="scientific">Sediminispirochaeta smaragdinae (strain DSM 11293 / JCM 15392 / SEBR 4228)</name>
    <name type="common">Spirochaeta smaragdinae</name>
    <dbReference type="NCBI Taxonomy" id="573413"/>
    <lineage>
        <taxon>Bacteria</taxon>
        <taxon>Pseudomonadati</taxon>
        <taxon>Spirochaetota</taxon>
        <taxon>Spirochaetia</taxon>
        <taxon>Spirochaetales</taxon>
        <taxon>Spirochaetaceae</taxon>
        <taxon>Sediminispirochaeta</taxon>
    </lineage>
</organism>
<dbReference type="EMBL" id="CP002116">
    <property type="protein sequence ID" value="ADK83099.1"/>
    <property type="molecule type" value="Genomic_DNA"/>
</dbReference>
<evidence type="ECO:0000256" key="3">
    <source>
        <dbReference type="ARBA" id="ARBA00022485"/>
    </source>
</evidence>
<dbReference type="InterPro" id="IPR001041">
    <property type="entry name" value="2Fe-2S_ferredoxin-type"/>
</dbReference>
<dbReference type="GO" id="GO:0051537">
    <property type="term" value="F:2 iron, 2 sulfur cluster binding"/>
    <property type="evidence" value="ECO:0007669"/>
    <property type="project" value="UniProtKB-KW"/>
</dbReference>
<dbReference type="GO" id="GO:0051538">
    <property type="term" value="F:3 iron, 4 sulfur cluster binding"/>
    <property type="evidence" value="ECO:0007669"/>
    <property type="project" value="UniProtKB-KW"/>
</dbReference>
<dbReference type="STRING" id="573413.Spirs_4015"/>
<dbReference type="InterPro" id="IPR017900">
    <property type="entry name" value="4Fe4S_Fe_S_CS"/>
</dbReference>
<comment type="cofactor">
    <cofactor evidence="11">
        <name>[2Fe-2S] cluster</name>
        <dbReference type="ChEBI" id="CHEBI:190135"/>
    </cofactor>
    <text evidence="11">Binds 1 [2Fe-2S] cluster.</text>
</comment>
<dbReference type="GO" id="GO:0022904">
    <property type="term" value="P:respiratory electron transport chain"/>
    <property type="evidence" value="ECO:0007669"/>
    <property type="project" value="TreeGrafter"/>
</dbReference>
<evidence type="ECO:0000256" key="11">
    <source>
        <dbReference type="RuleBase" id="RU361237"/>
    </source>
</evidence>
<keyword evidence="3 11" id="KW-0004">4Fe-4S</keyword>
<keyword evidence="10 11" id="KW-0003">3Fe-4S</keyword>
<accession>E1R9D0</accession>
<evidence type="ECO:0000256" key="1">
    <source>
        <dbReference type="ARBA" id="ARBA00004894"/>
    </source>
</evidence>
<protein>
    <recommendedName>
        <fullName evidence="11">Fumarate reductase iron-sulfur subunit</fullName>
        <ecNumber evidence="11">1.3.5.1</ecNumber>
    </recommendedName>
</protein>
<comment type="cofactor">
    <cofactor evidence="11">
        <name>[4Fe-4S] cluster</name>
        <dbReference type="ChEBI" id="CHEBI:49883"/>
    </cofactor>
    <text evidence="11">Binds 1 [4Fe-4S] cluster.</text>
</comment>
<dbReference type="GO" id="GO:0009055">
    <property type="term" value="F:electron transfer activity"/>
    <property type="evidence" value="ECO:0007669"/>
    <property type="project" value="InterPro"/>
</dbReference>
<dbReference type="AlphaFoldDB" id="E1R9D0"/>
<comment type="cofactor">
    <cofactor evidence="11">
        <name>[3Fe-4S] cluster</name>
        <dbReference type="ChEBI" id="CHEBI:21137"/>
    </cofactor>
    <text evidence="11">Binds 1 [3Fe-4S] cluster.</text>
</comment>
<name>E1R9D0_SEDSS</name>
<feature type="domain" description="2Fe-2S ferredoxin-type" evidence="12">
    <location>
        <begin position="12"/>
        <end position="94"/>
    </location>
</feature>
<dbReference type="GO" id="GO:0006099">
    <property type="term" value="P:tricarboxylic acid cycle"/>
    <property type="evidence" value="ECO:0007669"/>
    <property type="project" value="UniProtKB-KW"/>
</dbReference>
<evidence type="ECO:0000256" key="2">
    <source>
        <dbReference type="ARBA" id="ARBA00009433"/>
    </source>
</evidence>
<dbReference type="GO" id="GO:0051539">
    <property type="term" value="F:4 iron, 4 sulfur cluster binding"/>
    <property type="evidence" value="ECO:0007669"/>
    <property type="project" value="UniProtKB-KW"/>
</dbReference>
<comment type="pathway">
    <text evidence="1">Carbohydrate metabolism; tricarboxylic acid cycle; fumarate from succinate (bacterial route): step 1/1.</text>
</comment>
<evidence type="ECO:0000313" key="14">
    <source>
        <dbReference type="EMBL" id="ADK83099.1"/>
    </source>
</evidence>
<evidence type="ECO:0000256" key="8">
    <source>
        <dbReference type="ARBA" id="ARBA00023004"/>
    </source>
</evidence>
<comment type="catalytic activity">
    <reaction evidence="11">
        <text>a menaquinone + succinate = a menaquinol + fumarate</text>
        <dbReference type="Rhea" id="RHEA:27834"/>
        <dbReference type="Rhea" id="RHEA-COMP:9537"/>
        <dbReference type="Rhea" id="RHEA-COMP:9539"/>
        <dbReference type="ChEBI" id="CHEBI:16374"/>
        <dbReference type="ChEBI" id="CHEBI:18151"/>
        <dbReference type="ChEBI" id="CHEBI:29806"/>
        <dbReference type="ChEBI" id="CHEBI:30031"/>
        <dbReference type="EC" id="1.3.5.1"/>
    </reaction>
</comment>